<comment type="caution">
    <text evidence="2">The sequence shown here is derived from an EMBL/GenBank/DDBJ whole genome shotgun (WGS) entry which is preliminary data.</text>
</comment>
<dbReference type="CDD" id="cd00866">
    <property type="entry name" value="PEBP_euk"/>
    <property type="match status" value="1"/>
</dbReference>
<reference evidence="2" key="1">
    <citation type="submission" date="2019-07" db="EMBL/GenBank/DDBJ databases">
        <authorList>
            <person name="Palmer J.M."/>
        </authorList>
    </citation>
    <scope>NUCLEOTIDE SEQUENCE</scope>
    <source>
        <strain evidence="2">PC9</strain>
    </source>
</reference>
<name>A0A8H7DNP5_PLEOS</name>
<keyword evidence="1" id="KW-0732">Signal</keyword>
<organism evidence="2 3">
    <name type="scientific">Pleurotus ostreatus</name>
    <name type="common">Oyster mushroom</name>
    <name type="synonym">White-rot fungus</name>
    <dbReference type="NCBI Taxonomy" id="5322"/>
    <lineage>
        <taxon>Eukaryota</taxon>
        <taxon>Fungi</taxon>
        <taxon>Dikarya</taxon>
        <taxon>Basidiomycota</taxon>
        <taxon>Agaricomycotina</taxon>
        <taxon>Agaricomycetes</taxon>
        <taxon>Agaricomycetidae</taxon>
        <taxon>Agaricales</taxon>
        <taxon>Pleurotineae</taxon>
        <taxon>Pleurotaceae</taxon>
        <taxon>Pleurotus</taxon>
    </lineage>
</organism>
<dbReference type="RefSeq" id="XP_036627371.1">
    <property type="nucleotide sequence ID" value="XM_036779988.1"/>
</dbReference>
<dbReference type="Proteomes" id="UP000623687">
    <property type="component" value="Unassembled WGS sequence"/>
</dbReference>
<dbReference type="InterPro" id="IPR035810">
    <property type="entry name" value="PEBP_euk"/>
</dbReference>
<gene>
    <name evidence="2" type="ORF">PC9H_010495</name>
</gene>
<dbReference type="Pfam" id="PF01161">
    <property type="entry name" value="PBP"/>
    <property type="match status" value="1"/>
</dbReference>
<dbReference type="AlphaFoldDB" id="A0A8H7DNP5"/>
<keyword evidence="3" id="KW-1185">Reference proteome</keyword>
<dbReference type="InterPro" id="IPR008914">
    <property type="entry name" value="PEBP"/>
</dbReference>
<evidence type="ECO:0000256" key="1">
    <source>
        <dbReference type="SAM" id="SignalP"/>
    </source>
</evidence>
<feature type="chain" id="PRO_5034179982" description="PEBP-like protein" evidence="1">
    <location>
        <begin position="18"/>
        <end position="201"/>
    </location>
</feature>
<protein>
    <recommendedName>
        <fullName evidence="4">PEBP-like protein</fullName>
    </recommendedName>
</protein>
<dbReference type="InterPro" id="IPR036610">
    <property type="entry name" value="PEBP-like_sf"/>
</dbReference>
<dbReference type="OrthoDB" id="2506647at2759"/>
<dbReference type="PANTHER" id="PTHR11362">
    <property type="entry name" value="PHOSPHATIDYLETHANOLAMINE-BINDING PROTEIN"/>
    <property type="match status" value="1"/>
</dbReference>
<proteinExistence type="predicted"/>
<feature type="signal peptide" evidence="1">
    <location>
        <begin position="1"/>
        <end position="17"/>
    </location>
</feature>
<dbReference type="VEuPathDB" id="FungiDB:PC9H_010495"/>
<dbReference type="PANTHER" id="PTHR11362:SF82">
    <property type="entry name" value="PHOSPHATIDYLETHANOLAMINE-BINDING PROTEIN 4"/>
    <property type="match status" value="1"/>
</dbReference>
<sequence length="201" mass="21130">MRSPLALLLSLVAVVSAQDSSLSAVKKVFDDANIPSDLSIKFSPRALLEVSLPQPTGGAITLHAGIQLPRNATAGPPSFRIIGARSRGPFVIAAVDPDAPTPQTPTVSQIRHFLGGSFTRLRDTLTNSTPAVSDFRQPTPPAGSPAHRYIFLLFNQPPGFESQTIVTPTTSISLFNISSFAETVGLGDPIAGTFMLVAPDA</sequence>
<accession>A0A8H7DNP5</accession>
<dbReference type="SUPFAM" id="SSF49777">
    <property type="entry name" value="PEBP-like"/>
    <property type="match status" value="1"/>
</dbReference>
<evidence type="ECO:0000313" key="3">
    <source>
        <dbReference type="Proteomes" id="UP000623687"/>
    </source>
</evidence>
<dbReference type="EMBL" id="JACETU010000008">
    <property type="protein sequence ID" value="KAF7422339.1"/>
    <property type="molecule type" value="Genomic_DNA"/>
</dbReference>
<evidence type="ECO:0000313" key="2">
    <source>
        <dbReference type="EMBL" id="KAF7422339.1"/>
    </source>
</evidence>
<dbReference type="GeneID" id="59380313"/>
<evidence type="ECO:0008006" key="4">
    <source>
        <dbReference type="Google" id="ProtNLM"/>
    </source>
</evidence>
<dbReference type="Gene3D" id="3.90.280.10">
    <property type="entry name" value="PEBP-like"/>
    <property type="match status" value="1"/>
</dbReference>